<feature type="region of interest" description="Disordered" evidence="2">
    <location>
        <begin position="24"/>
        <end position="48"/>
    </location>
</feature>
<name>A0A7Y8FN14_9PSED</name>
<protein>
    <recommendedName>
        <fullName evidence="9">Chemotaxis protein</fullName>
    </recommendedName>
</protein>
<dbReference type="EMBL" id="JACARM010000028">
    <property type="protein sequence ID" value="NWE08427.1"/>
    <property type="molecule type" value="Genomic_DNA"/>
</dbReference>
<feature type="coiled-coil region" evidence="1">
    <location>
        <begin position="73"/>
        <end position="107"/>
    </location>
</feature>
<reference evidence="6 7" key="1">
    <citation type="submission" date="2020-04" db="EMBL/GenBank/DDBJ databases">
        <title>Molecular characterization of pseudomonads from Agaricus bisporus reveal novel blotch 2 pathogens in Western Europe.</title>
        <authorList>
            <person name="Taparia T."/>
            <person name="Krijger M."/>
            <person name="Haynes E."/>
            <person name="Elpinstone J.G."/>
            <person name="Noble R."/>
            <person name="Van Der Wolf J."/>
        </authorList>
    </citation>
    <scope>NUCLEOTIDE SEQUENCE [LARGE SCALE GENOMIC DNA]</scope>
    <source>
        <strain evidence="3 6">B7002</strain>
        <strain evidence="5 8">K6002</strain>
        <strain evidence="4 7">K7002</strain>
    </source>
</reference>
<evidence type="ECO:0000256" key="2">
    <source>
        <dbReference type="SAM" id="MobiDB-lite"/>
    </source>
</evidence>
<evidence type="ECO:0000313" key="5">
    <source>
        <dbReference type="EMBL" id="NWE82367.1"/>
    </source>
</evidence>
<gene>
    <name evidence="4" type="ORF">HX788_15135</name>
    <name evidence="5" type="ORF">HX795_09690</name>
    <name evidence="3" type="ORF">HX797_17625</name>
</gene>
<organism evidence="5 8">
    <name type="scientific">Pseudomonas edaphica</name>
    <dbReference type="NCBI Taxonomy" id="2006980"/>
    <lineage>
        <taxon>Bacteria</taxon>
        <taxon>Pseudomonadati</taxon>
        <taxon>Pseudomonadota</taxon>
        <taxon>Gammaproteobacteria</taxon>
        <taxon>Pseudomonadales</taxon>
        <taxon>Pseudomonadaceae</taxon>
        <taxon>Pseudomonas</taxon>
    </lineage>
</organism>
<dbReference type="Proteomes" id="UP000563268">
    <property type="component" value="Unassembled WGS sequence"/>
</dbReference>
<feature type="region of interest" description="Disordered" evidence="2">
    <location>
        <begin position="142"/>
        <end position="161"/>
    </location>
</feature>
<dbReference type="Proteomes" id="UP000560470">
    <property type="component" value="Unassembled WGS sequence"/>
</dbReference>
<proteinExistence type="predicted"/>
<evidence type="ECO:0000313" key="4">
    <source>
        <dbReference type="EMBL" id="NWE08427.1"/>
    </source>
</evidence>
<dbReference type="AlphaFoldDB" id="A0A7Y8FN14"/>
<feature type="compositionally biased region" description="Basic and acidic residues" evidence="2">
    <location>
        <begin position="24"/>
        <end position="41"/>
    </location>
</feature>
<evidence type="ECO:0000313" key="3">
    <source>
        <dbReference type="EMBL" id="NVZ58085.1"/>
    </source>
</evidence>
<dbReference type="EMBL" id="JACAOZ010000014">
    <property type="protein sequence ID" value="NVZ58085.1"/>
    <property type="molecule type" value="Genomic_DNA"/>
</dbReference>
<sequence length="161" mass="16859">MSVSTVSNPSINVATVSVWKAADAARDKDAAPKAATEDKPAEPNAAEGVKVVISGAGMGMASAEKSSNSDIDESNLKDNIKQLLKMIRELKKQLAEKMAQLSAVMNDTTLTPQARQAKVAGLQGDVATIQAGLMTAQSQLAKSLKDESPEAQMEAMSLMAK</sequence>
<evidence type="ECO:0000313" key="7">
    <source>
        <dbReference type="Proteomes" id="UP000563268"/>
    </source>
</evidence>
<dbReference type="RefSeq" id="WP_017134803.1">
    <property type="nucleotide sequence ID" value="NZ_JACAOZ010000014.1"/>
</dbReference>
<dbReference type="Proteomes" id="UP000590218">
    <property type="component" value="Unassembled WGS sequence"/>
</dbReference>
<evidence type="ECO:0008006" key="9">
    <source>
        <dbReference type="Google" id="ProtNLM"/>
    </source>
</evidence>
<keyword evidence="1" id="KW-0175">Coiled coil</keyword>
<evidence type="ECO:0000256" key="1">
    <source>
        <dbReference type="SAM" id="Coils"/>
    </source>
</evidence>
<dbReference type="EMBL" id="JACARL010000051">
    <property type="protein sequence ID" value="NWE82367.1"/>
    <property type="molecule type" value="Genomic_DNA"/>
</dbReference>
<comment type="caution">
    <text evidence="5">The sequence shown here is derived from an EMBL/GenBank/DDBJ whole genome shotgun (WGS) entry which is preliminary data.</text>
</comment>
<accession>A0A7Y8FN14</accession>
<evidence type="ECO:0000313" key="8">
    <source>
        <dbReference type="Proteomes" id="UP000590218"/>
    </source>
</evidence>
<evidence type="ECO:0000313" key="6">
    <source>
        <dbReference type="Proteomes" id="UP000560470"/>
    </source>
</evidence>